<sequence>MSIVDFESIDPRGIHRQQSYGDRDPESCFEMLSLLVRNGWQLIRVDYFASGTGIGMKLPIEAFTGEPMRAPIRLLEEEWKELIVNS</sequence>
<protein>
    <recommendedName>
        <fullName evidence="3">DUF4177 domain-containing protein</fullName>
    </recommendedName>
</protein>
<organism evidence="1 2">
    <name type="scientific">Spirosoma liriopis</name>
    <dbReference type="NCBI Taxonomy" id="2937440"/>
    <lineage>
        <taxon>Bacteria</taxon>
        <taxon>Pseudomonadati</taxon>
        <taxon>Bacteroidota</taxon>
        <taxon>Cytophagia</taxon>
        <taxon>Cytophagales</taxon>
        <taxon>Cytophagaceae</taxon>
        <taxon>Spirosoma</taxon>
    </lineage>
</organism>
<evidence type="ECO:0000313" key="1">
    <source>
        <dbReference type="EMBL" id="MCK8493526.1"/>
    </source>
</evidence>
<dbReference type="Proteomes" id="UP001202180">
    <property type="component" value="Unassembled WGS sequence"/>
</dbReference>
<dbReference type="RefSeq" id="WP_232562127.1">
    <property type="nucleotide sequence ID" value="NZ_JALPRF010000003.1"/>
</dbReference>
<accession>A0ABT0HMX4</accession>
<reference evidence="1 2" key="1">
    <citation type="submission" date="2022-04" db="EMBL/GenBank/DDBJ databases">
        <title>Spirosoma sp. strain RP8 genome sequencing and assembly.</title>
        <authorList>
            <person name="Jung Y."/>
        </authorList>
    </citation>
    <scope>NUCLEOTIDE SEQUENCE [LARGE SCALE GENOMIC DNA]</scope>
    <source>
        <strain evidence="1 2">RP8</strain>
    </source>
</reference>
<keyword evidence="2" id="KW-1185">Reference proteome</keyword>
<dbReference type="EMBL" id="JALPRF010000003">
    <property type="protein sequence ID" value="MCK8493526.1"/>
    <property type="molecule type" value="Genomic_DNA"/>
</dbReference>
<comment type="caution">
    <text evidence="1">The sequence shown here is derived from an EMBL/GenBank/DDBJ whole genome shotgun (WGS) entry which is preliminary data.</text>
</comment>
<evidence type="ECO:0000313" key="2">
    <source>
        <dbReference type="Proteomes" id="UP001202180"/>
    </source>
</evidence>
<proteinExistence type="predicted"/>
<evidence type="ECO:0008006" key="3">
    <source>
        <dbReference type="Google" id="ProtNLM"/>
    </source>
</evidence>
<gene>
    <name evidence="1" type="ORF">M0L20_16790</name>
</gene>
<name>A0ABT0HMX4_9BACT</name>